<proteinExistence type="predicted"/>
<name>A0A9D2B3N8_9FIRM</name>
<dbReference type="Proteomes" id="UP000886817">
    <property type="component" value="Unassembled WGS sequence"/>
</dbReference>
<evidence type="ECO:0000313" key="2">
    <source>
        <dbReference type="Proteomes" id="UP000886817"/>
    </source>
</evidence>
<feature type="non-terminal residue" evidence="1">
    <location>
        <position position="85"/>
    </location>
</feature>
<dbReference type="SUPFAM" id="SSF143011">
    <property type="entry name" value="RelE-like"/>
    <property type="match status" value="1"/>
</dbReference>
<protein>
    <submittedName>
        <fullName evidence="1">Plasmid maintenance system killer protein</fullName>
    </submittedName>
</protein>
<dbReference type="Gene3D" id="3.30.2310.20">
    <property type="entry name" value="RelE-like"/>
    <property type="match status" value="1"/>
</dbReference>
<reference evidence="1" key="2">
    <citation type="submission" date="2021-04" db="EMBL/GenBank/DDBJ databases">
        <authorList>
            <person name="Gilroy R."/>
        </authorList>
    </citation>
    <scope>NUCLEOTIDE SEQUENCE</scope>
    <source>
        <strain evidence="1">ChiSjej1B19-8411</strain>
    </source>
</reference>
<sequence>MNITHKNRKIEKICTDVRTAERTYGVKMAEKIHQRIDEIAAADTVEMMIQFHIGRCHPLSQNRKGQYALDLIHPYRLVFEKSGNE</sequence>
<accession>A0A9D2B3N8</accession>
<dbReference type="AlphaFoldDB" id="A0A9D2B3N8"/>
<dbReference type="EMBL" id="DXEX01000205">
    <property type="protein sequence ID" value="HIX59965.1"/>
    <property type="molecule type" value="Genomic_DNA"/>
</dbReference>
<gene>
    <name evidence="1" type="ORF">IAA45_09675</name>
</gene>
<dbReference type="InterPro" id="IPR035093">
    <property type="entry name" value="RelE/ParE_toxin_dom_sf"/>
</dbReference>
<evidence type="ECO:0000313" key="1">
    <source>
        <dbReference type="EMBL" id="HIX59965.1"/>
    </source>
</evidence>
<reference evidence="1" key="1">
    <citation type="journal article" date="2021" name="PeerJ">
        <title>Extensive microbial diversity within the chicken gut microbiome revealed by metagenomics and culture.</title>
        <authorList>
            <person name="Gilroy R."/>
            <person name="Ravi A."/>
            <person name="Getino M."/>
            <person name="Pursley I."/>
            <person name="Horton D.L."/>
            <person name="Alikhan N.F."/>
            <person name="Baker D."/>
            <person name="Gharbi K."/>
            <person name="Hall N."/>
            <person name="Watson M."/>
            <person name="Adriaenssens E.M."/>
            <person name="Foster-Nyarko E."/>
            <person name="Jarju S."/>
            <person name="Secka A."/>
            <person name="Antonio M."/>
            <person name="Oren A."/>
            <person name="Chaudhuri R.R."/>
            <person name="La Ragione R."/>
            <person name="Hildebrand F."/>
            <person name="Pallen M.J."/>
        </authorList>
    </citation>
    <scope>NUCLEOTIDE SEQUENCE</scope>
    <source>
        <strain evidence="1">ChiSjej1B19-8411</strain>
    </source>
</reference>
<organism evidence="1 2">
    <name type="scientific">Candidatus Blautia gallistercoris</name>
    <dbReference type="NCBI Taxonomy" id="2838490"/>
    <lineage>
        <taxon>Bacteria</taxon>
        <taxon>Bacillati</taxon>
        <taxon>Bacillota</taxon>
        <taxon>Clostridia</taxon>
        <taxon>Lachnospirales</taxon>
        <taxon>Lachnospiraceae</taxon>
        <taxon>Blautia</taxon>
    </lineage>
</organism>
<comment type="caution">
    <text evidence="1">The sequence shown here is derived from an EMBL/GenBank/DDBJ whole genome shotgun (WGS) entry which is preliminary data.</text>
</comment>